<reference evidence="2" key="1">
    <citation type="journal article" date="2016" name="Nat. Commun.">
        <title>The Gonium pectorale genome demonstrates co-option of cell cycle regulation during the evolution of multicellularity.</title>
        <authorList>
            <person name="Hanschen E.R."/>
            <person name="Marriage T.N."/>
            <person name="Ferris P.J."/>
            <person name="Hamaji T."/>
            <person name="Toyoda A."/>
            <person name="Fujiyama A."/>
            <person name="Neme R."/>
            <person name="Noguchi H."/>
            <person name="Minakuchi Y."/>
            <person name="Suzuki M."/>
            <person name="Kawai-Toyooka H."/>
            <person name="Smith D.R."/>
            <person name="Sparks H."/>
            <person name="Anderson J."/>
            <person name="Bakaric R."/>
            <person name="Luria V."/>
            <person name="Karger A."/>
            <person name="Kirschner M.W."/>
            <person name="Durand P.M."/>
            <person name="Michod R.E."/>
            <person name="Nozaki H."/>
            <person name="Olson B.J."/>
        </authorList>
    </citation>
    <scope>NUCLEOTIDE SEQUENCE [LARGE SCALE GENOMIC DNA]</scope>
    <source>
        <strain evidence="2">NIES-2863</strain>
    </source>
</reference>
<organism evidence="1 2">
    <name type="scientific">Gonium pectorale</name>
    <name type="common">Green alga</name>
    <dbReference type="NCBI Taxonomy" id="33097"/>
    <lineage>
        <taxon>Eukaryota</taxon>
        <taxon>Viridiplantae</taxon>
        <taxon>Chlorophyta</taxon>
        <taxon>core chlorophytes</taxon>
        <taxon>Chlorophyceae</taxon>
        <taxon>CS clade</taxon>
        <taxon>Chlamydomonadales</taxon>
        <taxon>Volvocaceae</taxon>
        <taxon>Gonium</taxon>
    </lineage>
</organism>
<evidence type="ECO:0000313" key="1">
    <source>
        <dbReference type="EMBL" id="KXZ48773.1"/>
    </source>
</evidence>
<dbReference type="Gene3D" id="1.25.40.20">
    <property type="entry name" value="Ankyrin repeat-containing domain"/>
    <property type="match status" value="2"/>
</dbReference>
<comment type="caution">
    <text evidence="1">The sequence shown here is derived from an EMBL/GenBank/DDBJ whole genome shotgun (WGS) entry which is preliminary data.</text>
</comment>
<dbReference type="PANTHER" id="PTHR12393">
    <property type="entry name" value="SPHINGOMYELIN PHOSPHODIESTERASE RELATED"/>
    <property type="match status" value="1"/>
</dbReference>
<dbReference type="GO" id="GO:0005783">
    <property type="term" value="C:endoplasmic reticulum"/>
    <property type="evidence" value="ECO:0007669"/>
    <property type="project" value="TreeGrafter"/>
</dbReference>
<dbReference type="GO" id="GO:0071944">
    <property type="term" value="C:cell periphery"/>
    <property type="evidence" value="ECO:0007669"/>
    <property type="project" value="TreeGrafter"/>
</dbReference>
<gene>
    <name evidence="1" type="ORF">GPECTOR_25g357</name>
</gene>
<evidence type="ECO:0008006" key="3">
    <source>
        <dbReference type="Google" id="ProtNLM"/>
    </source>
</evidence>
<dbReference type="GO" id="GO:0046513">
    <property type="term" value="P:ceramide biosynthetic process"/>
    <property type="evidence" value="ECO:0007669"/>
    <property type="project" value="TreeGrafter"/>
</dbReference>
<keyword evidence="2" id="KW-1185">Reference proteome</keyword>
<dbReference type="InterPro" id="IPR036770">
    <property type="entry name" value="Ankyrin_rpt-contain_sf"/>
</dbReference>
<dbReference type="SUPFAM" id="SSF140860">
    <property type="entry name" value="Pseudo ankyrin repeat-like"/>
    <property type="match status" value="2"/>
</dbReference>
<sequence>MADASEGDIAPANVWLPGLVERFASCLDPTFVACTLRLVDKATAEQFRGRPEYPSTVRLSQPVPPHAFAARWAPPGAMRDLTLEQRKQMLRLTAASGVVANLEMALEAAGFIPDSEQQEELLWAATAEGQAATVHCILGCGYGEAAAVDKTLSIAASAGHQSVCEVLLGDDRSPGVSLDHVAAALRGGHPELADWLLQRRPEEAIGPADCLAPLGGQGAFELLRAATEGCELPTLQAIHRRCYGVVVIGGDDVILSIAARSSTADWRAKVEWWESQLPPETLRQDPRVCTAAASCPDATTRLLWLLGRGYPAERSASEAALHAGNTAALELLLRRGLRPHIVMLGYHAAATGRLEALQKLREHGCQLAAAAVGRIAAREGKLPVLVWAVEELGASVQVPEVVDAAECRCDLEALRWLWQCGCPLDAGRVALWAAAHGRLPVLEWAAEQLGASMQSADLMCLASSSGSVEMMAWLRERGCPWGPGAFAAAAGAGSEAVLEWLVERGCPMPIDGKPYQVAARNGDLAILRCLARLGCPWGPVSGAEAVFESCLDRPCPPLRVLCPVSWLLAPPAVRRSYHLPLSVLRLLVELGCTVDWEAVRRRATSSLPEYMRDWLLTAAAAAAAQGVAHFDGGAASVGTGACSGH</sequence>
<dbReference type="Proteomes" id="UP000075714">
    <property type="component" value="Unassembled WGS sequence"/>
</dbReference>
<dbReference type="GO" id="GO:0004620">
    <property type="term" value="F:phospholipase activity"/>
    <property type="evidence" value="ECO:0007669"/>
    <property type="project" value="TreeGrafter"/>
</dbReference>
<name>A0A150GG58_GONPE</name>
<dbReference type="AlphaFoldDB" id="A0A150GG58"/>
<accession>A0A150GG58</accession>
<dbReference type="GO" id="GO:0016020">
    <property type="term" value="C:membrane"/>
    <property type="evidence" value="ECO:0007669"/>
    <property type="project" value="TreeGrafter"/>
</dbReference>
<evidence type="ECO:0000313" key="2">
    <source>
        <dbReference type="Proteomes" id="UP000075714"/>
    </source>
</evidence>
<dbReference type="GO" id="GO:0030149">
    <property type="term" value="P:sphingolipid catabolic process"/>
    <property type="evidence" value="ECO:0007669"/>
    <property type="project" value="TreeGrafter"/>
</dbReference>
<protein>
    <recommendedName>
        <fullName evidence="3">Ankyrin repeat domain-containing protein</fullName>
    </recommendedName>
</protein>
<dbReference type="PANTHER" id="PTHR12393:SF6">
    <property type="entry name" value="SPHINGOMYELIN PHOSPHODIESTERASE 2"/>
    <property type="match status" value="1"/>
</dbReference>
<dbReference type="EMBL" id="LSYV01000026">
    <property type="protein sequence ID" value="KXZ48773.1"/>
    <property type="molecule type" value="Genomic_DNA"/>
</dbReference>
<proteinExistence type="predicted"/>